<accession>A0AAV0R438</accession>
<organism evidence="2 4">
    <name type="scientific">Linum tenue</name>
    <dbReference type="NCBI Taxonomy" id="586396"/>
    <lineage>
        <taxon>Eukaryota</taxon>
        <taxon>Viridiplantae</taxon>
        <taxon>Streptophyta</taxon>
        <taxon>Embryophyta</taxon>
        <taxon>Tracheophyta</taxon>
        <taxon>Spermatophyta</taxon>
        <taxon>Magnoliopsida</taxon>
        <taxon>eudicotyledons</taxon>
        <taxon>Gunneridae</taxon>
        <taxon>Pentapetalae</taxon>
        <taxon>rosids</taxon>
        <taxon>fabids</taxon>
        <taxon>Malpighiales</taxon>
        <taxon>Linaceae</taxon>
        <taxon>Linum</taxon>
    </lineage>
</organism>
<name>A0AAV0R438_9ROSI</name>
<evidence type="ECO:0000256" key="1">
    <source>
        <dbReference type="SAM" id="MobiDB-lite"/>
    </source>
</evidence>
<evidence type="ECO:0000313" key="2">
    <source>
        <dbReference type="EMBL" id="CAI0552041.1"/>
    </source>
</evidence>
<dbReference type="PANTHER" id="PTHR33511">
    <property type="entry name" value="OS06G0632400 PROTEIN"/>
    <property type="match status" value="1"/>
</dbReference>
<evidence type="ECO:0000313" key="4">
    <source>
        <dbReference type="Proteomes" id="UP001154282"/>
    </source>
</evidence>
<sequence length="97" mass="10415">MGGKAKSKSGGSFWSNLFRGGRRSSSYGDYGAAEEYGGGGGRRVWASDEDKAGKWVADPRIDTKASAFIAHFHASRISESEHMIFLRHSAANPPPPS</sequence>
<proteinExistence type="predicted"/>
<dbReference type="AlphaFoldDB" id="A0AAV0R438"/>
<dbReference type="Proteomes" id="UP001154282">
    <property type="component" value="Unassembled WGS sequence"/>
</dbReference>
<gene>
    <name evidence="2" type="ORF">LITE_LOCUS46223</name>
    <name evidence="3" type="ORF">LITE_LOCUS49975</name>
</gene>
<feature type="compositionally biased region" description="Low complexity" evidence="1">
    <location>
        <begin position="23"/>
        <end position="35"/>
    </location>
</feature>
<dbReference type="EMBL" id="CAMGYJ010000010">
    <property type="protein sequence ID" value="CAI0552041.1"/>
    <property type="molecule type" value="Genomic_DNA"/>
</dbReference>
<dbReference type="EMBL" id="CAMGYJ010000011">
    <property type="protein sequence ID" value="CAI0561177.1"/>
    <property type="molecule type" value="Genomic_DNA"/>
</dbReference>
<comment type="caution">
    <text evidence="2">The sequence shown here is derived from an EMBL/GenBank/DDBJ whole genome shotgun (WGS) entry which is preliminary data.</text>
</comment>
<protein>
    <submittedName>
        <fullName evidence="2">Uncharacterized protein</fullName>
    </submittedName>
</protein>
<feature type="region of interest" description="Disordered" evidence="1">
    <location>
        <begin position="1"/>
        <end position="44"/>
    </location>
</feature>
<keyword evidence="4" id="KW-1185">Reference proteome</keyword>
<evidence type="ECO:0000313" key="3">
    <source>
        <dbReference type="EMBL" id="CAI0561177.1"/>
    </source>
</evidence>
<reference evidence="2" key="1">
    <citation type="submission" date="2022-08" db="EMBL/GenBank/DDBJ databases">
        <authorList>
            <person name="Gutierrez-Valencia J."/>
        </authorList>
    </citation>
    <scope>NUCLEOTIDE SEQUENCE</scope>
</reference>